<dbReference type="Pfam" id="PF13649">
    <property type="entry name" value="Methyltransf_25"/>
    <property type="match status" value="1"/>
</dbReference>
<keyword evidence="1 3" id="KW-0808">Transferase</keyword>
<accession>A0A563DFH3</accession>
<dbReference type="InterPro" id="IPR029063">
    <property type="entry name" value="SAM-dependent_MTases_sf"/>
</dbReference>
<feature type="domain" description="Methyltransferase" evidence="2">
    <location>
        <begin position="44"/>
        <end position="136"/>
    </location>
</feature>
<dbReference type="Gene3D" id="3.40.50.150">
    <property type="entry name" value="Vaccinia Virus protein VP39"/>
    <property type="match status" value="1"/>
</dbReference>
<dbReference type="SUPFAM" id="SSF53335">
    <property type="entry name" value="S-adenosyl-L-methionine-dependent methyltransferases"/>
    <property type="match status" value="1"/>
</dbReference>
<gene>
    <name evidence="3" type="ORF">ETU09_05285</name>
</gene>
<dbReference type="Proteomes" id="UP000319499">
    <property type="component" value="Unassembled WGS sequence"/>
</dbReference>
<sequence length="240" mass="28340">MDWFAKWFNTPYYHILYKNRNEEEAQEFIINLIKYLSLPIDSKILDLACGKGRHSIFLNKLGYNVTGVDLATKSIEEAKIQENEKLHFFVGDMRETNFPNEFNAILNLFTSFGYFSDDADNLKVYQSVYEQLKPQGIFVMDFMNASLAETNLVEKEDKEVDGILFHLQRKTENDFIIKDIHFSDNGEDFHFQERVKAFKLDYFENLAKIVGFKLKRVFGDYQLNEFDSKRSPRLILIFEK</sequence>
<reference evidence="3 4" key="1">
    <citation type="submission" date="2019-02" db="EMBL/GenBank/DDBJ databases">
        <title>Apibacter muscae sp. nov.: a novel member of the house fly microbiota.</title>
        <authorList>
            <person name="Park R."/>
        </authorList>
    </citation>
    <scope>NUCLEOTIDE SEQUENCE [LARGE SCALE GENOMIC DNA]</scope>
    <source>
        <strain evidence="3 4">AL1</strain>
    </source>
</reference>
<keyword evidence="3" id="KW-0489">Methyltransferase</keyword>
<proteinExistence type="predicted"/>
<organism evidence="3 4">
    <name type="scientific">Apibacter muscae</name>
    <dbReference type="NCBI Taxonomy" id="2509004"/>
    <lineage>
        <taxon>Bacteria</taxon>
        <taxon>Pseudomonadati</taxon>
        <taxon>Bacteroidota</taxon>
        <taxon>Flavobacteriia</taxon>
        <taxon>Flavobacteriales</taxon>
        <taxon>Weeksellaceae</taxon>
        <taxon>Apibacter</taxon>
    </lineage>
</organism>
<evidence type="ECO:0000313" key="3">
    <source>
        <dbReference type="EMBL" id="TWP28731.1"/>
    </source>
</evidence>
<dbReference type="AlphaFoldDB" id="A0A563DFH3"/>
<keyword evidence="4" id="KW-1185">Reference proteome</keyword>
<dbReference type="RefSeq" id="WP_146262026.1">
    <property type="nucleotide sequence ID" value="NZ_SELG01000032.1"/>
</dbReference>
<dbReference type="OrthoDB" id="9811589at2"/>
<dbReference type="CDD" id="cd02440">
    <property type="entry name" value="AdoMet_MTases"/>
    <property type="match status" value="1"/>
</dbReference>
<dbReference type="GO" id="GO:0032259">
    <property type="term" value="P:methylation"/>
    <property type="evidence" value="ECO:0007669"/>
    <property type="project" value="UniProtKB-KW"/>
</dbReference>
<protein>
    <submittedName>
        <fullName evidence="3">Class I SAM-dependent methyltransferase</fullName>
    </submittedName>
</protein>
<evidence type="ECO:0000313" key="4">
    <source>
        <dbReference type="Proteomes" id="UP000319499"/>
    </source>
</evidence>
<evidence type="ECO:0000256" key="1">
    <source>
        <dbReference type="ARBA" id="ARBA00022679"/>
    </source>
</evidence>
<dbReference type="GO" id="GO:0008168">
    <property type="term" value="F:methyltransferase activity"/>
    <property type="evidence" value="ECO:0007669"/>
    <property type="project" value="UniProtKB-KW"/>
</dbReference>
<comment type="caution">
    <text evidence="3">The sequence shown here is derived from an EMBL/GenBank/DDBJ whole genome shotgun (WGS) entry which is preliminary data.</text>
</comment>
<evidence type="ECO:0000259" key="2">
    <source>
        <dbReference type="Pfam" id="PF13649"/>
    </source>
</evidence>
<dbReference type="InterPro" id="IPR041698">
    <property type="entry name" value="Methyltransf_25"/>
</dbReference>
<dbReference type="EMBL" id="SELH01000017">
    <property type="protein sequence ID" value="TWP28731.1"/>
    <property type="molecule type" value="Genomic_DNA"/>
</dbReference>
<dbReference type="Gene3D" id="2.20.25.110">
    <property type="entry name" value="S-adenosyl-L-methionine-dependent methyltransferases"/>
    <property type="match status" value="1"/>
</dbReference>
<name>A0A563DFH3_9FLAO</name>
<dbReference type="PANTHER" id="PTHR43861">
    <property type="entry name" value="TRANS-ACONITATE 2-METHYLTRANSFERASE-RELATED"/>
    <property type="match status" value="1"/>
</dbReference>